<dbReference type="InterPro" id="IPR029068">
    <property type="entry name" value="Glyas_Bleomycin-R_OHBP_Dase"/>
</dbReference>
<sequence length="218" mass="24323">MEMDHVFICVNHDVQGAEALKTLGLAEGTPNVHPGQGTANRRFFFRNAFIELLYLTDESEARSQLTAPTRLFERLTCTEGVAAPFGVCFRPSTVGEKSLFPVWEYRPVYLPAALSVDVGHAPVSEPMWFFLSFAKRPDEAPIERAQPFEHPNGFRDITSVRVITPDNQAFSTAAHCANQLEGFAIVQGHEHLLIVEIDHGASGQTHDFRPGMPMIMNW</sequence>
<evidence type="ECO:0000313" key="3">
    <source>
        <dbReference type="Proteomes" id="UP000284684"/>
    </source>
</evidence>
<dbReference type="EMBL" id="MOBI01000002">
    <property type="protein sequence ID" value="RON05477.1"/>
    <property type="molecule type" value="Genomic_DNA"/>
</dbReference>
<dbReference type="AlphaFoldDB" id="A0A423H159"/>
<dbReference type="Gene3D" id="3.10.180.10">
    <property type="entry name" value="2,3-Dihydroxybiphenyl 1,2-Dioxygenase, domain 1"/>
    <property type="match status" value="1"/>
</dbReference>
<feature type="domain" description="Glyoxalase-like" evidence="1">
    <location>
        <begin position="3"/>
        <end position="91"/>
    </location>
</feature>
<evidence type="ECO:0000259" key="1">
    <source>
        <dbReference type="Pfam" id="PF13468"/>
    </source>
</evidence>
<organism evidence="2 3">
    <name type="scientific">Pseudomonas brassicacearum</name>
    <dbReference type="NCBI Taxonomy" id="930166"/>
    <lineage>
        <taxon>Bacteria</taxon>
        <taxon>Pseudomonadati</taxon>
        <taxon>Pseudomonadota</taxon>
        <taxon>Gammaproteobacteria</taxon>
        <taxon>Pseudomonadales</taxon>
        <taxon>Pseudomonadaceae</taxon>
        <taxon>Pseudomonas</taxon>
    </lineage>
</organism>
<proteinExistence type="predicted"/>
<dbReference type="RefSeq" id="WP_123580622.1">
    <property type="nucleotide sequence ID" value="NZ_MOBI01000002.1"/>
</dbReference>
<accession>A0A423H159</accession>
<comment type="caution">
    <text evidence="2">The sequence shown here is derived from an EMBL/GenBank/DDBJ whole genome shotgun (WGS) entry which is preliminary data.</text>
</comment>
<protein>
    <submittedName>
        <fullName evidence="2">Glyoxalase-like domain protein</fullName>
    </submittedName>
</protein>
<name>A0A423H159_9PSED</name>
<reference evidence="2 3" key="1">
    <citation type="submission" date="2016-10" db="EMBL/GenBank/DDBJ databases">
        <title>Comparative genome analysis of multiple Pseudomonas spp. focuses on biocontrol and plant growth promoting traits.</title>
        <authorList>
            <person name="Tao X.-Y."/>
            <person name="Taylor C.G."/>
        </authorList>
    </citation>
    <scope>NUCLEOTIDE SEQUENCE [LARGE SCALE GENOMIC DNA]</scope>
    <source>
        <strain evidence="2 3">37D10</strain>
    </source>
</reference>
<evidence type="ECO:0000313" key="2">
    <source>
        <dbReference type="EMBL" id="RON05477.1"/>
    </source>
</evidence>
<dbReference type="Proteomes" id="UP000284684">
    <property type="component" value="Unassembled WGS sequence"/>
</dbReference>
<dbReference type="InterPro" id="IPR025870">
    <property type="entry name" value="Glyoxalase-like_dom"/>
</dbReference>
<gene>
    <name evidence="2" type="ORF">BK658_01715</name>
</gene>
<dbReference type="Pfam" id="PF13468">
    <property type="entry name" value="Glyoxalase_3"/>
    <property type="match status" value="1"/>
</dbReference>